<sequence length="427" mass="47856">MEIHVVQPGDTLTSIAAQYGVTRERLIVDNELPNPDNLLVGQSIIALTPEVTHTVVEGDTLYQIANQYGVTPTQILQNNPWLANQEGLIPGDNLVIRFQRDEVLGNIIINGYAYTFIDRTVLRKTLPFLTYLSVFTYGFTPEGELNTIDDEELIQLALDYGVAPLMVLAPMDASGSFSNEIAHQMFINPEAQDRLVNNILANIQTKGYQGLDIDFEFVLPEDRQLFIDFISRAKAKLEPEGYIVTVALAPKTSAGQVGLLYQAHDYPVIGGIADKVLLMTYEWGYTFGPPMATAPLNSVRRVLEYGISEIDPDKILMGIPNYAYDWALPFVRGETKAESLSNVAALERGVENGVTIQFDEDSQTPFYYYTAPDSREHVVWFEDARSMNAKYRLIPEYGLSGSGIWQIMNFFPQSWIVVTQLFNITKV</sequence>
<dbReference type="Gene3D" id="3.10.350.10">
    <property type="entry name" value="LysM domain"/>
    <property type="match status" value="2"/>
</dbReference>
<dbReference type="CDD" id="cd02874">
    <property type="entry name" value="GH18_CFLE_spore_hydrolase"/>
    <property type="match status" value="1"/>
</dbReference>
<protein>
    <submittedName>
        <fullName evidence="3">Germination protein</fullName>
    </submittedName>
</protein>
<dbReference type="PROSITE" id="PS51782">
    <property type="entry name" value="LYSM"/>
    <property type="match status" value="2"/>
</dbReference>
<dbReference type="Proteomes" id="UP000515561">
    <property type="component" value="Chromosome"/>
</dbReference>
<keyword evidence="4" id="KW-1185">Reference proteome</keyword>
<dbReference type="InterPro" id="IPR001223">
    <property type="entry name" value="Glyco_hydro18_cat"/>
</dbReference>
<organism evidence="3 4">
    <name type="scientific">Anaerocolumna cellulosilytica</name>
    <dbReference type="NCBI Taxonomy" id="433286"/>
    <lineage>
        <taxon>Bacteria</taxon>
        <taxon>Bacillati</taxon>
        <taxon>Bacillota</taxon>
        <taxon>Clostridia</taxon>
        <taxon>Lachnospirales</taxon>
        <taxon>Lachnospiraceae</taxon>
        <taxon>Anaerocolumna</taxon>
    </lineage>
</organism>
<name>A0A6S6R683_9FIRM</name>
<dbReference type="InterPro" id="IPR036779">
    <property type="entry name" value="LysM_dom_sf"/>
</dbReference>
<keyword evidence="1" id="KW-0378">Hydrolase</keyword>
<dbReference type="SMART" id="SM00257">
    <property type="entry name" value="LysM"/>
    <property type="match status" value="2"/>
</dbReference>
<dbReference type="PANTHER" id="PTHR46066">
    <property type="entry name" value="CHITINASE DOMAIN-CONTAINING PROTEIN 1 FAMILY MEMBER"/>
    <property type="match status" value="1"/>
</dbReference>
<dbReference type="InterPro" id="IPR029070">
    <property type="entry name" value="Chitinase_insertion_sf"/>
</dbReference>
<dbReference type="Pfam" id="PF01476">
    <property type="entry name" value="LysM"/>
    <property type="match status" value="2"/>
</dbReference>
<dbReference type="Pfam" id="PF00704">
    <property type="entry name" value="Glyco_hydro_18"/>
    <property type="match status" value="1"/>
</dbReference>
<dbReference type="GO" id="GO:0008061">
    <property type="term" value="F:chitin binding"/>
    <property type="evidence" value="ECO:0007669"/>
    <property type="project" value="InterPro"/>
</dbReference>
<dbReference type="SUPFAM" id="SSF54106">
    <property type="entry name" value="LysM domain"/>
    <property type="match status" value="2"/>
</dbReference>
<evidence type="ECO:0000313" key="4">
    <source>
        <dbReference type="Proteomes" id="UP000515561"/>
    </source>
</evidence>
<dbReference type="KEGG" id="acel:acsn021_20970"/>
<dbReference type="InterPro" id="IPR017853">
    <property type="entry name" value="GH"/>
</dbReference>
<dbReference type="Gene3D" id="3.10.50.10">
    <property type="match status" value="1"/>
</dbReference>
<dbReference type="EMBL" id="AP023367">
    <property type="protein sequence ID" value="BCJ94528.1"/>
    <property type="molecule type" value="Genomic_DNA"/>
</dbReference>
<evidence type="ECO:0000256" key="1">
    <source>
        <dbReference type="ARBA" id="ARBA00022801"/>
    </source>
</evidence>
<dbReference type="Gene3D" id="3.20.20.80">
    <property type="entry name" value="Glycosidases"/>
    <property type="match status" value="1"/>
</dbReference>
<dbReference type="CDD" id="cd00118">
    <property type="entry name" value="LysM"/>
    <property type="match status" value="2"/>
</dbReference>
<evidence type="ECO:0000313" key="3">
    <source>
        <dbReference type="EMBL" id="BCJ94528.1"/>
    </source>
</evidence>
<dbReference type="InterPro" id="IPR011583">
    <property type="entry name" value="Chitinase_II/V-like_cat"/>
</dbReference>
<dbReference type="AlphaFoldDB" id="A0A6S6R683"/>
<dbReference type="PROSITE" id="PS51910">
    <property type="entry name" value="GH18_2"/>
    <property type="match status" value="1"/>
</dbReference>
<dbReference type="GO" id="GO:0070492">
    <property type="term" value="F:oligosaccharide binding"/>
    <property type="evidence" value="ECO:0007669"/>
    <property type="project" value="TreeGrafter"/>
</dbReference>
<dbReference type="SMART" id="SM00636">
    <property type="entry name" value="Glyco_18"/>
    <property type="match status" value="1"/>
</dbReference>
<keyword evidence="2" id="KW-0326">Glycosidase</keyword>
<accession>A0A6S6R683</accession>
<reference evidence="3 4" key="1">
    <citation type="journal article" date="2016" name="Int. J. Syst. Evol. Microbiol.">
        <title>Descriptions of Anaerotaenia torta gen. nov., sp. nov. and Anaerocolumna cellulosilytica gen. nov., sp. nov. isolated from a methanogenic reactor of cattle waste.</title>
        <authorList>
            <person name="Uek A."/>
            <person name="Ohtaki Y."/>
            <person name="Kaku N."/>
            <person name="Ueki K."/>
        </authorList>
    </citation>
    <scope>NUCLEOTIDE SEQUENCE [LARGE SCALE GENOMIC DNA]</scope>
    <source>
        <strain evidence="3 4">SN021</strain>
    </source>
</reference>
<dbReference type="InterPro" id="IPR018392">
    <property type="entry name" value="LysM"/>
</dbReference>
<dbReference type="GO" id="GO:0005975">
    <property type="term" value="P:carbohydrate metabolic process"/>
    <property type="evidence" value="ECO:0007669"/>
    <property type="project" value="InterPro"/>
</dbReference>
<gene>
    <name evidence="3" type="ORF">acsn021_20970</name>
</gene>
<proteinExistence type="predicted"/>
<dbReference type="GO" id="GO:0016798">
    <property type="term" value="F:hydrolase activity, acting on glycosyl bonds"/>
    <property type="evidence" value="ECO:0007669"/>
    <property type="project" value="UniProtKB-KW"/>
</dbReference>
<evidence type="ECO:0000256" key="2">
    <source>
        <dbReference type="ARBA" id="ARBA00023295"/>
    </source>
</evidence>
<dbReference type="GO" id="GO:0012505">
    <property type="term" value="C:endomembrane system"/>
    <property type="evidence" value="ECO:0007669"/>
    <property type="project" value="TreeGrafter"/>
</dbReference>
<dbReference type="PANTHER" id="PTHR46066:SF2">
    <property type="entry name" value="CHITINASE DOMAIN-CONTAINING PROTEIN 1"/>
    <property type="match status" value="1"/>
</dbReference>
<dbReference type="SUPFAM" id="SSF51445">
    <property type="entry name" value="(Trans)glycosidases"/>
    <property type="match status" value="1"/>
</dbReference>
<dbReference type="InterPro" id="IPR041704">
    <property type="entry name" value="CFLE_GH18"/>
</dbReference>
<dbReference type="RefSeq" id="WP_184089873.1">
    <property type="nucleotide sequence ID" value="NZ_AP023367.1"/>
</dbReference>